<gene>
    <name evidence="5" type="ORF">F2P56_033174</name>
</gene>
<dbReference type="Gramene" id="Jr14_18070_p1">
    <property type="protein sequence ID" value="cds.Jr14_18070_p1"/>
    <property type="gene ID" value="Jr14_18070"/>
</dbReference>
<dbReference type="SMART" id="SM00043">
    <property type="entry name" value="CY"/>
    <property type="match status" value="1"/>
</dbReference>
<dbReference type="CDD" id="cd00042">
    <property type="entry name" value="CY"/>
    <property type="match status" value="1"/>
</dbReference>
<proteinExistence type="inferred from homology"/>
<organism evidence="5 6">
    <name type="scientific">Juglans regia</name>
    <name type="common">English walnut</name>
    <dbReference type="NCBI Taxonomy" id="51240"/>
    <lineage>
        <taxon>Eukaryota</taxon>
        <taxon>Viridiplantae</taxon>
        <taxon>Streptophyta</taxon>
        <taxon>Embryophyta</taxon>
        <taxon>Tracheophyta</taxon>
        <taxon>Spermatophyta</taxon>
        <taxon>Magnoliopsida</taxon>
        <taxon>eudicotyledons</taxon>
        <taxon>Gunneridae</taxon>
        <taxon>Pentapetalae</taxon>
        <taxon>rosids</taxon>
        <taxon>fabids</taxon>
        <taxon>Fagales</taxon>
        <taxon>Juglandaceae</taxon>
        <taxon>Juglans</taxon>
    </lineage>
</organism>
<dbReference type="GO" id="GO:0004869">
    <property type="term" value="F:cysteine-type endopeptidase inhibitor activity"/>
    <property type="evidence" value="ECO:0007669"/>
    <property type="project" value="UniProtKB-KW"/>
</dbReference>
<sequence>ALNPTRSYLRLIANRFLQLFYKAARFHEWLQLLSRTIKMARLGGENSLEIDSLARFAVDELNKKQNTLLEFGRVVEAKQQVVSGTMYYITLEATDGGKKKVYEAKIWEKPWLNFKELQQLNLIAEC</sequence>
<keyword evidence="1 3" id="KW-0646">Protease inhibitor</keyword>
<evidence type="ECO:0000256" key="3">
    <source>
        <dbReference type="RuleBase" id="RU362130"/>
    </source>
</evidence>
<feature type="domain" description="Cystatin" evidence="4">
    <location>
        <begin position="35"/>
        <end position="123"/>
    </location>
</feature>
<dbReference type="InterPro" id="IPR018073">
    <property type="entry name" value="Prot_inh_cystat_CS"/>
</dbReference>
<dbReference type="EMBL" id="LIHL02000014">
    <property type="protein sequence ID" value="KAF5447635.1"/>
    <property type="molecule type" value="Genomic_DNA"/>
</dbReference>
<dbReference type="PANTHER" id="PTHR11413">
    <property type="entry name" value="CYSTATIN FAMILY MEMBER"/>
    <property type="match status" value="1"/>
</dbReference>
<comment type="caution">
    <text evidence="5">The sequence shown here is derived from an EMBL/GenBank/DDBJ whole genome shotgun (WGS) entry which is preliminary data.</text>
</comment>
<dbReference type="InterPro" id="IPR000010">
    <property type="entry name" value="Cystatin_dom"/>
</dbReference>
<keyword evidence="2 3" id="KW-0789">Thiol protease inhibitor</keyword>
<comment type="similarity">
    <text evidence="3">Belongs to the cystatin family. Phytocystatin subfamily.</text>
</comment>
<evidence type="ECO:0000313" key="6">
    <source>
        <dbReference type="Proteomes" id="UP000619265"/>
    </source>
</evidence>
<dbReference type="SUPFAM" id="SSF54403">
    <property type="entry name" value="Cystatin/monellin"/>
    <property type="match status" value="1"/>
</dbReference>
<reference evidence="5" key="1">
    <citation type="submission" date="2015-10" db="EMBL/GenBank/DDBJ databases">
        <authorList>
            <person name="Martinez-Garcia P.J."/>
            <person name="Crepeau M.W."/>
            <person name="Puiu D."/>
            <person name="Gonzalez-Ibeas D."/>
            <person name="Whalen J."/>
            <person name="Stevens K."/>
            <person name="Paul R."/>
            <person name="Butterfield T."/>
            <person name="Britton M."/>
            <person name="Reagan R."/>
            <person name="Chakraborty S."/>
            <person name="Walawage S.L."/>
            <person name="Vasquez-Gross H.A."/>
            <person name="Cardeno C."/>
            <person name="Famula R."/>
            <person name="Pratt K."/>
            <person name="Kuruganti S."/>
            <person name="Aradhya M.K."/>
            <person name="Leslie C.A."/>
            <person name="Dandekar A.M."/>
            <person name="Salzberg S.L."/>
            <person name="Wegrzyn J.L."/>
            <person name="Langley C.H."/>
            <person name="Neale D.B."/>
        </authorList>
    </citation>
    <scope>NUCLEOTIDE SEQUENCE</scope>
    <source>
        <tissue evidence="5">Leaves</tissue>
    </source>
</reference>
<protein>
    <recommendedName>
        <fullName evidence="3">Cysteine proteinase inhibitor</fullName>
    </recommendedName>
</protein>
<dbReference type="InterPro" id="IPR027214">
    <property type="entry name" value="Cystatin"/>
</dbReference>
<evidence type="ECO:0000256" key="2">
    <source>
        <dbReference type="ARBA" id="ARBA00022704"/>
    </source>
</evidence>
<dbReference type="Proteomes" id="UP000619265">
    <property type="component" value="Unassembled WGS sequence"/>
</dbReference>
<reference evidence="5" key="2">
    <citation type="submission" date="2020-03" db="EMBL/GenBank/DDBJ databases">
        <title>Walnut 2.0.</title>
        <authorList>
            <person name="Marrano A."/>
            <person name="Britton M."/>
            <person name="Zimin A.V."/>
            <person name="Zaini P.A."/>
            <person name="Workman R."/>
            <person name="Puiu D."/>
            <person name="Bianco L."/>
            <person name="Allen B.J."/>
            <person name="Troggio M."/>
            <person name="Leslie C.A."/>
            <person name="Timp W."/>
            <person name="Dendekar A."/>
            <person name="Salzberg S.L."/>
            <person name="Neale D.B."/>
        </authorList>
    </citation>
    <scope>NUCLEOTIDE SEQUENCE</scope>
    <source>
        <tissue evidence="5">Leaves</tissue>
    </source>
</reference>
<dbReference type="Pfam" id="PF16845">
    <property type="entry name" value="SQAPI"/>
    <property type="match status" value="1"/>
</dbReference>
<dbReference type="InterPro" id="IPR046350">
    <property type="entry name" value="Cystatin_sf"/>
</dbReference>
<evidence type="ECO:0000256" key="1">
    <source>
        <dbReference type="ARBA" id="ARBA00022690"/>
    </source>
</evidence>
<feature type="non-terminal residue" evidence="5">
    <location>
        <position position="126"/>
    </location>
</feature>
<dbReference type="Gene3D" id="3.10.450.10">
    <property type="match status" value="1"/>
</dbReference>
<dbReference type="PANTHER" id="PTHR11413:SF116">
    <property type="entry name" value="MULTICYSTATIN"/>
    <property type="match status" value="1"/>
</dbReference>
<accession>A0A833TEM7</accession>
<dbReference type="AlphaFoldDB" id="A0A833TEM7"/>
<dbReference type="PROSITE" id="PS00287">
    <property type="entry name" value="CYSTATIN"/>
    <property type="match status" value="1"/>
</dbReference>
<name>A0A833TEM7_JUGRE</name>
<evidence type="ECO:0000259" key="4">
    <source>
        <dbReference type="SMART" id="SM00043"/>
    </source>
</evidence>
<evidence type="ECO:0000313" key="5">
    <source>
        <dbReference type="EMBL" id="KAF5447635.1"/>
    </source>
</evidence>